<evidence type="ECO:0000259" key="13">
    <source>
        <dbReference type="PROSITE" id="PS50109"/>
    </source>
</evidence>
<dbReference type="SUPFAM" id="SSF55874">
    <property type="entry name" value="ATPase domain of HSP90 chaperone/DNA topoisomerase II/histidine kinase"/>
    <property type="match status" value="1"/>
</dbReference>
<reference evidence="16" key="3">
    <citation type="journal article" date="2019" name="Microbiol. Resour. Announc.">
        <title>Draft Genome Sequences of Type Strains of Gordonibacter faecihominis, Paraeggerthella hongkongensis, Parvibacter caecicola,Slackia equolifaciens, Slackia faecicanis, and Slackia isoflavoniconvertens.</title>
        <authorList>
            <person name="Danylec N."/>
            <person name="Stoll D.A."/>
            <person name="Dotsch A."/>
            <person name="Huch M."/>
        </authorList>
    </citation>
    <scope>NUCLEOTIDE SEQUENCE</scope>
    <source>
        <strain evidence="16">DSM 16107</strain>
    </source>
</reference>
<dbReference type="SUPFAM" id="SSF53850">
    <property type="entry name" value="Periplasmic binding protein-like II"/>
    <property type="match status" value="2"/>
</dbReference>
<dbReference type="FunFam" id="3.30.565.10:FF:000010">
    <property type="entry name" value="Sensor histidine kinase RcsC"/>
    <property type="match status" value="1"/>
</dbReference>
<comment type="similarity">
    <text evidence="3">In the N-terminal section; belongs to the phytochrome family.</text>
</comment>
<feature type="compositionally biased region" description="Low complexity" evidence="10">
    <location>
        <begin position="31"/>
        <end position="40"/>
    </location>
</feature>
<dbReference type="EC" id="2.7.13.3" evidence="4"/>
<reference evidence="15 17" key="1">
    <citation type="journal article" date="2018" name="Elife">
        <title>Discovery and characterization of a prevalent human gut bacterial enzyme sufficient for the inactivation of a family of plant toxins.</title>
        <authorList>
            <person name="Koppel N."/>
            <person name="Bisanz J.E."/>
            <person name="Pandelia M.E."/>
            <person name="Turnbaugh P.J."/>
            <person name="Balskus E.P."/>
        </authorList>
    </citation>
    <scope>NUCLEOTIDE SEQUENCE [LARGE SCALE GENOMIC DNA]</scope>
    <source>
        <strain evidence="15 17">DSM 16107</strain>
    </source>
</reference>
<evidence type="ECO:0000256" key="10">
    <source>
        <dbReference type="SAM" id="MobiDB-lite"/>
    </source>
</evidence>
<dbReference type="SMART" id="SM00387">
    <property type="entry name" value="HATPase_c"/>
    <property type="match status" value="1"/>
</dbReference>
<dbReference type="Pfam" id="PF02518">
    <property type="entry name" value="HATPase_c"/>
    <property type="match status" value="1"/>
</dbReference>
<evidence type="ECO:0000259" key="14">
    <source>
        <dbReference type="PROSITE" id="PS50110"/>
    </source>
</evidence>
<dbReference type="CDD" id="cd00082">
    <property type="entry name" value="HisKA"/>
    <property type="match status" value="1"/>
</dbReference>
<dbReference type="InterPro" id="IPR036890">
    <property type="entry name" value="HATPase_C_sf"/>
</dbReference>
<feature type="chain" id="PRO_5030078750" description="Circadian input-output histidine kinase CikA" evidence="12">
    <location>
        <begin position="20"/>
        <end position="958"/>
    </location>
</feature>
<gene>
    <name evidence="15" type="ORF">C1876_04930</name>
    <name evidence="16" type="ORF">DMP09_05625</name>
</gene>
<dbReference type="Proteomes" id="UP000270112">
    <property type="component" value="Unassembled WGS sequence"/>
</dbReference>
<dbReference type="InterPro" id="IPR001789">
    <property type="entry name" value="Sig_transdc_resp-reg_receiver"/>
</dbReference>
<dbReference type="InterPro" id="IPR004358">
    <property type="entry name" value="Sig_transdc_His_kin-like_C"/>
</dbReference>
<keyword evidence="12" id="KW-0732">Signal</keyword>
<dbReference type="Gene3D" id="3.40.190.10">
    <property type="entry name" value="Periplasmic binding protein-like II"/>
    <property type="match status" value="4"/>
</dbReference>
<feature type="domain" description="Histidine kinase" evidence="13">
    <location>
        <begin position="587"/>
        <end position="807"/>
    </location>
</feature>
<dbReference type="SMART" id="SM00388">
    <property type="entry name" value="HisKA"/>
    <property type="match status" value="1"/>
</dbReference>
<keyword evidence="5 9" id="KW-0597">Phosphoprotein</keyword>
<evidence type="ECO:0000256" key="6">
    <source>
        <dbReference type="ARBA" id="ARBA00022777"/>
    </source>
</evidence>
<name>A0A3N0J0U8_9ACTN</name>
<feature type="signal peptide" evidence="12">
    <location>
        <begin position="1"/>
        <end position="19"/>
    </location>
</feature>
<proteinExistence type="inferred from homology"/>
<dbReference type="Pfam" id="PF00512">
    <property type="entry name" value="HisKA"/>
    <property type="match status" value="1"/>
</dbReference>
<dbReference type="InterPro" id="IPR036097">
    <property type="entry name" value="HisK_dim/P_sf"/>
</dbReference>
<dbReference type="AlphaFoldDB" id="A0A3N0J0U8"/>
<keyword evidence="7" id="KW-0902">Two-component regulatory system</keyword>
<dbReference type="SMART" id="SM00448">
    <property type="entry name" value="REC"/>
    <property type="match status" value="1"/>
</dbReference>
<dbReference type="OrthoDB" id="3170569at2"/>
<dbReference type="GO" id="GO:0005886">
    <property type="term" value="C:plasma membrane"/>
    <property type="evidence" value="ECO:0007669"/>
    <property type="project" value="UniProtKB-SubCell"/>
</dbReference>
<evidence type="ECO:0000313" key="18">
    <source>
        <dbReference type="Proteomes" id="UP000270112"/>
    </source>
</evidence>
<dbReference type="CDD" id="cd17546">
    <property type="entry name" value="REC_hyHK_CKI1_RcsC-like"/>
    <property type="match status" value="1"/>
</dbReference>
<evidence type="ECO:0000256" key="2">
    <source>
        <dbReference type="ARBA" id="ARBA00004236"/>
    </source>
</evidence>
<dbReference type="SUPFAM" id="SSF47384">
    <property type="entry name" value="Homodimeric domain of signal transducing histidine kinase"/>
    <property type="match status" value="1"/>
</dbReference>
<keyword evidence="6 16" id="KW-0418">Kinase</keyword>
<comment type="subcellular location">
    <subcellularLocation>
        <location evidence="2">Cell membrane</location>
    </subcellularLocation>
</comment>
<protein>
    <recommendedName>
        <fullName evidence="8">Circadian input-output histidine kinase CikA</fullName>
        <ecNumber evidence="4">2.7.13.3</ecNumber>
    </recommendedName>
</protein>
<dbReference type="InterPro" id="IPR003661">
    <property type="entry name" value="HisK_dim/P_dom"/>
</dbReference>
<dbReference type="Gene3D" id="1.10.287.130">
    <property type="match status" value="1"/>
</dbReference>
<accession>A0A3N0J0U8</accession>
<feature type="region of interest" description="Disordered" evidence="10">
    <location>
        <begin position="17"/>
        <end position="69"/>
    </location>
</feature>
<evidence type="ECO:0000256" key="3">
    <source>
        <dbReference type="ARBA" id="ARBA00006402"/>
    </source>
</evidence>
<dbReference type="Proteomes" id="UP000253817">
    <property type="component" value="Unassembled WGS sequence"/>
</dbReference>
<evidence type="ECO:0000256" key="1">
    <source>
        <dbReference type="ARBA" id="ARBA00000085"/>
    </source>
</evidence>
<organism evidence="16 18">
    <name type="scientific">Eggerthella sinensis</name>
    <dbReference type="NCBI Taxonomy" id="242230"/>
    <lineage>
        <taxon>Bacteria</taxon>
        <taxon>Bacillati</taxon>
        <taxon>Actinomycetota</taxon>
        <taxon>Coriobacteriia</taxon>
        <taxon>Eggerthellales</taxon>
        <taxon>Eggerthellaceae</taxon>
        <taxon>Eggerthella</taxon>
    </lineage>
</organism>
<dbReference type="SUPFAM" id="SSF52172">
    <property type="entry name" value="CheY-like"/>
    <property type="match status" value="1"/>
</dbReference>
<evidence type="ECO:0000256" key="9">
    <source>
        <dbReference type="PROSITE-ProRule" id="PRU00169"/>
    </source>
</evidence>
<dbReference type="PANTHER" id="PTHR45339">
    <property type="entry name" value="HYBRID SIGNAL TRANSDUCTION HISTIDINE KINASE J"/>
    <property type="match status" value="1"/>
</dbReference>
<sequence length="958" mass="103596">MAALLIATTVFVAPASAEAVPGQSSGAEVTAESSDAGDAEASSHESAAEGPREPDEPDPASATEPESHASRAIKVAFPEVAGISETDENGVRSGIFYDWLVEIAKYTGWEYEFVDGEADELMDRIVAGELDLIGGMYYREQIASYYEYAAYPIGSNHALLISSEDADDIVTFDPKTLNGKTIGAFENAAEKIRRLENYLEFNGIDCTVKSLEYDDYIQCLSTGIADVMLGNDPDVIDGRKVVAEFEGEPYYIATPAGSPLIDELNNAMTSIYTADSEFAEELDVKHMPSRYRTPIGFSDADRAYIEQAGVIRVAVMEDRYPLYYQRDGQYQGIVKDVLDRITERTGLTFRLVHASTYQGAIDLVNAGEADIMGCFMDDGYAADAEGLAITDSFAALNEVVFRNKLTSSQGTVFAQIEGRSGSNGVSASDIVYYRTYEDCLEAVNSGRADITSMPVAFAESLFTDQAFNNITPTTSEHHDSNLSLAFPKPVDSALYSIMSKAVNSFTSDELETISSRNTMPAFGQQRTIQAVVSENPLLIVALGLVLCLFVGAIVVVVSVAKVRNRMMEMKLEKVEEMGRAKTDFLSRMSHEIRTPMNAIIGLSNVASLSGEATPSIRSSLEKINTSAQFLLSLVNDILDMSKIENDKMHIETAPVSLHSLADRLQSMFCIQAEEKGIVLEARCDADDVVVADDVRLQQVLANLLSNALKFTDPGDTIRLSIGVLLREEGTVNVRFSVKDTGAGIHEEDLERIFVSFEQASGNRLNAQGTGLGLAISSNLVRLMGGKLDVKSVAGEGSEFFFILDLPAAVEAPASAGSFCAVDGVPPRSLAGTRVLLAEDNDLNAEIAVALLDMEGVETKRAANGREAVDLFAQSVPGTFDFVLMDVKMPVLDGLEAAAEIRALARVDAREIPIIALTANTFQEDREDAAAAGMNGFIPKPFDAKQLYDTLRSFLPPEG</sequence>
<feature type="modified residue" description="4-aspartylphosphate" evidence="9">
    <location>
        <position position="885"/>
    </location>
</feature>
<dbReference type="PROSITE" id="PS50109">
    <property type="entry name" value="HIS_KIN"/>
    <property type="match status" value="1"/>
</dbReference>
<evidence type="ECO:0000256" key="4">
    <source>
        <dbReference type="ARBA" id="ARBA00012438"/>
    </source>
</evidence>
<evidence type="ECO:0000256" key="7">
    <source>
        <dbReference type="ARBA" id="ARBA00023012"/>
    </source>
</evidence>
<feature type="domain" description="Response regulatory" evidence="14">
    <location>
        <begin position="833"/>
        <end position="954"/>
    </location>
</feature>
<feature type="compositionally biased region" description="Basic and acidic residues" evidence="10">
    <location>
        <begin position="41"/>
        <end position="54"/>
    </location>
</feature>
<keyword evidence="6 16" id="KW-0808">Transferase</keyword>
<keyword evidence="11" id="KW-0812">Transmembrane</keyword>
<keyword evidence="11" id="KW-1133">Transmembrane helix</keyword>
<dbReference type="InterPro" id="IPR003594">
    <property type="entry name" value="HATPase_dom"/>
</dbReference>
<keyword evidence="11" id="KW-0472">Membrane</keyword>
<evidence type="ECO:0000313" key="17">
    <source>
        <dbReference type="Proteomes" id="UP000253817"/>
    </source>
</evidence>
<reference evidence="18" key="2">
    <citation type="submission" date="2018-05" db="EMBL/GenBank/DDBJ databases">
        <title>Genome Sequencing of selected type strains of the family Eggerthellaceae.</title>
        <authorList>
            <person name="Danylec N."/>
            <person name="Stoll D.A."/>
            <person name="Doetsch A."/>
            <person name="Huch M."/>
        </authorList>
    </citation>
    <scope>NUCLEOTIDE SEQUENCE [LARGE SCALE GENOMIC DNA]</scope>
    <source>
        <strain evidence="18">DSM 16107</strain>
    </source>
</reference>
<dbReference type="InterPro" id="IPR005467">
    <property type="entry name" value="His_kinase_dom"/>
</dbReference>
<dbReference type="EMBL" id="QICC01000015">
    <property type="protein sequence ID" value="RNM42320.1"/>
    <property type="molecule type" value="Genomic_DNA"/>
</dbReference>
<keyword evidence="17" id="KW-1185">Reference proteome</keyword>
<dbReference type="Gene3D" id="3.30.565.10">
    <property type="entry name" value="Histidine kinase-like ATPase, C-terminal domain"/>
    <property type="match status" value="1"/>
</dbReference>
<evidence type="ECO:0000256" key="8">
    <source>
        <dbReference type="ARBA" id="ARBA00074306"/>
    </source>
</evidence>
<dbReference type="CDD" id="cd16922">
    <property type="entry name" value="HATPase_EvgS-ArcB-TorS-like"/>
    <property type="match status" value="1"/>
</dbReference>
<evidence type="ECO:0000313" key="16">
    <source>
        <dbReference type="EMBL" id="RNM42320.1"/>
    </source>
</evidence>
<dbReference type="GO" id="GO:0000155">
    <property type="term" value="F:phosphorelay sensor kinase activity"/>
    <property type="evidence" value="ECO:0007669"/>
    <property type="project" value="InterPro"/>
</dbReference>
<evidence type="ECO:0000256" key="5">
    <source>
        <dbReference type="ARBA" id="ARBA00022553"/>
    </source>
</evidence>
<dbReference type="InterPro" id="IPR001638">
    <property type="entry name" value="Solute-binding_3/MltF_N"/>
</dbReference>
<evidence type="ECO:0000256" key="11">
    <source>
        <dbReference type="SAM" id="Phobius"/>
    </source>
</evidence>
<dbReference type="SMART" id="SM00062">
    <property type="entry name" value="PBPb"/>
    <property type="match status" value="2"/>
</dbReference>
<dbReference type="Gene3D" id="3.40.50.2300">
    <property type="match status" value="1"/>
</dbReference>
<dbReference type="EMBL" id="PPTT01000006">
    <property type="protein sequence ID" value="RDB70140.1"/>
    <property type="molecule type" value="Genomic_DNA"/>
</dbReference>
<comment type="catalytic activity">
    <reaction evidence="1">
        <text>ATP + protein L-histidine = ADP + protein N-phospho-L-histidine.</text>
        <dbReference type="EC" id="2.7.13.3"/>
    </reaction>
</comment>
<evidence type="ECO:0000313" key="15">
    <source>
        <dbReference type="EMBL" id="RDB70140.1"/>
    </source>
</evidence>
<evidence type="ECO:0000256" key="12">
    <source>
        <dbReference type="SAM" id="SignalP"/>
    </source>
</evidence>
<dbReference type="PRINTS" id="PR00344">
    <property type="entry name" value="BCTRLSENSOR"/>
</dbReference>
<dbReference type="Pfam" id="PF00072">
    <property type="entry name" value="Response_reg"/>
    <property type="match status" value="1"/>
</dbReference>
<comment type="caution">
    <text evidence="16">The sequence shown here is derived from an EMBL/GenBank/DDBJ whole genome shotgun (WGS) entry which is preliminary data.</text>
</comment>
<dbReference type="PROSITE" id="PS50110">
    <property type="entry name" value="RESPONSE_REGULATORY"/>
    <property type="match status" value="1"/>
</dbReference>
<dbReference type="PANTHER" id="PTHR45339:SF1">
    <property type="entry name" value="HYBRID SIGNAL TRANSDUCTION HISTIDINE KINASE J"/>
    <property type="match status" value="1"/>
</dbReference>
<dbReference type="Pfam" id="PF00497">
    <property type="entry name" value="SBP_bac_3"/>
    <property type="match status" value="2"/>
</dbReference>
<dbReference type="InterPro" id="IPR011006">
    <property type="entry name" value="CheY-like_superfamily"/>
</dbReference>
<feature type="transmembrane region" description="Helical" evidence="11">
    <location>
        <begin position="537"/>
        <end position="560"/>
    </location>
</feature>